<evidence type="ECO:0000256" key="1">
    <source>
        <dbReference type="SAM" id="MobiDB-lite"/>
    </source>
</evidence>
<evidence type="ECO:0000313" key="3">
    <source>
        <dbReference type="Proteomes" id="UP001432322"/>
    </source>
</evidence>
<accession>A0AAV5WVZ1</accession>
<dbReference type="AlphaFoldDB" id="A0AAV5WVZ1"/>
<keyword evidence="3" id="KW-1185">Reference proteome</keyword>
<protein>
    <recommendedName>
        <fullName evidence="4">Adhesin domain-containing protein</fullName>
    </recommendedName>
</protein>
<feature type="compositionally biased region" description="Polar residues" evidence="1">
    <location>
        <begin position="500"/>
        <end position="525"/>
    </location>
</feature>
<sequence length="525" mass="55310">MTTDKKFDSNINNSLTGRVNLSVADSGMRIQALEGKWADVTASTREDNKTAKSMNIYSNMSLDSRFERRLTISAVDRLYDMEAVLLGARVRTTYGDVTLDIDSDYRTARIYTIAHTIELKTTLSPFGIEFNNERMLISAPFEETTAKILKNSSDVHFIVGQLSQLRLSRGGGQIQLGGNVAQADRINVTSMNMTMDLFSTREMDARTNQSHISMITNKTTASLTSLFHHLHVSGGVPQMGLFTGNVSINISTKPATPIQPTLFPGFSAPPDKFSNIGPSAFPGEKGTLDLFPGDGSGNNNNGWVASRSTAAPSIDGSTEGEKGEVTVVTQSSATDEEIERTVGYRTPAPATTDDATLLPAATTIGEVMGVSTVVPVEGGIDGQSTTENSLIVSPDVTLQPTEGVTEKQLVRTNAITHYHNEICFAGETQGGQSSTQSSGEGTSSVPAEATTIPSQGETTSGSVDQTTPAGEETTLSAPDQTTVGNGESTTVSGGESSTGAVNEQTTLSSGTESSSVPTGEEGTTA</sequence>
<evidence type="ECO:0008006" key="4">
    <source>
        <dbReference type="Google" id="ProtNLM"/>
    </source>
</evidence>
<organism evidence="2 3">
    <name type="scientific">Pristionchus fissidentatus</name>
    <dbReference type="NCBI Taxonomy" id="1538716"/>
    <lineage>
        <taxon>Eukaryota</taxon>
        <taxon>Metazoa</taxon>
        <taxon>Ecdysozoa</taxon>
        <taxon>Nematoda</taxon>
        <taxon>Chromadorea</taxon>
        <taxon>Rhabditida</taxon>
        <taxon>Rhabditina</taxon>
        <taxon>Diplogasteromorpha</taxon>
        <taxon>Diplogasteroidea</taxon>
        <taxon>Neodiplogasteridae</taxon>
        <taxon>Pristionchus</taxon>
    </lineage>
</organism>
<name>A0AAV5WVZ1_9BILA</name>
<feature type="region of interest" description="Disordered" evidence="1">
    <location>
        <begin position="427"/>
        <end position="525"/>
    </location>
</feature>
<reference evidence="2" key="1">
    <citation type="submission" date="2023-10" db="EMBL/GenBank/DDBJ databases">
        <title>Genome assembly of Pristionchus species.</title>
        <authorList>
            <person name="Yoshida K."/>
            <person name="Sommer R.J."/>
        </authorList>
    </citation>
    <scope>NUCLEOTIDE SEQUENCE</scope>
    <source>
        <strain evidence="2">RS5133</strain>
    </source>
</reference>
<feature type="region of interest" description="Disordered" evidence="1">
    <location>
        <begin position="310"/>
        <end position="338"/>
    </location>
</feature>
<proteinExistence type="predicted"/>
<feature type="compositionally biased region" description="Low complexity" evidence="1">
    <location>
        <begin position="427"/>
        <end position="444"/>
    </location>
</feature>
<feature type="non-terminal residue" evidence="2">
    <location>
        <position position="525"/>
    </location>
</feature>
<dbReference type="Proteomes" id="UP001432322">
    <property type="component" value="Unassembled WGS sequence"/>
</dbReference>
<comment type="caution">
    <text evidence="2">The sequence shown here is derived from an EMBL/GenBank/DDBJ whole genome shotgun (WGS) entry which is preliminary data.</text>
</comment>
<feature type="compositionally biased region" description="Low complexity" evidence="1">
    <location>
        <begin position="481"/>
        <end position="499"/>
    </location>
</feature>
<dbReference type="EMBL" id="BTSY01000007">
    <property type="protein sequence ID" value="GMT36247.1"/>
    <property type="molecule type" value="Genomic_DNA"/>
</dbReference>
<feature type="compositionally biased region" description="Polar residues" evidence="1">
    <location>
        <begin position="451"/>
        <end position="480"/>
    </location>
</feature>
<gene>
    <name evidence="2" type="ORF">PFISCL1PPCAC_27544</name>
</gene>
<evidence type="ECO:0000313" key="2">
    <source>
        <dbReference type="EMBL" id="GMT36247.1"/>
    </source>
</evidence>